<reference evidence="1 2" key="1">
    <citation type="submission" date="2014-03" db="EMBL/GenBank/DDBJ databases">
        <title>Draft Genome Sequences of Four Burkholderia Strains.</title>
        <authorList>
            <person name="Liu X.Y."/>
            <person name="Li C.X."/>
            <person name="Xu J.H."/>
        </authorList>
    </citation>
    <scope>NUCLEOTIDE SEQUENCE [LARGE SCALE GENOMIC DNA]</scope>
    <source>
        <strain evidence="1 2">DSM 50014</strain>
    </source>
</reference>
<evidence type="ECO:0000313" key="1">
    <source>
        <dbReference type="EMBL" id="KDR39550.1"/>
    </source>
</evidence>
<comment type="caution">
    <text evidence="1">The sequence shown here is derived from an EMBL/GenBank/DDBJ whole genome shotgun (WGS) entry which is preliminary data.</text>
</comment>
<accession>A0A069PG27</accession>
<gene>
    <name evidence="1" type="ORF">BG61_31635</name>
</gene>
<dbReference type="AlphaFoldDB" id="A0A069PG27"/>
<dbReference type="RefSeq" id="WP_035942486.1">
    <property type="nucleotide sequence ID" value="NZ_CADFFX010000030.1"/>
</dbReference>
<keyword evidence="2" id="KW-1185">Reference proteome</keyword>
<sequence length="81" mass="8995">MGILLRNERDARGGCPAVQNAAATLIETEPESLFFEISAVNRLSVFLIGFLILRPLIRLSGGFRCARSRRRPQVRVAVPDD</sequence>
<name>A0A069PG27_9BURK</name>
<organism evidence="1 2">
    <name type="scientific">Caballeronia glathei</name>
    <dbReference type="NCBI Taxonomy" id="60547"/>
    <lineage>
        <taxon>Bacteria</taxon>
        <taxon>Pseudomonadati</taxon>
        <taxon>Pseudomonadota</taxon>
        <taxon>Betaproteobacteria</taxon>
        <taxon>Burkholderiales</taxon>
        <taxon>Burkholderiaceae</taxon>
        <taxon>Caballeronia</taxon>
    </lineage>
</organism>
<dbReference type="Proteomes" id="UP000027466">
    <property type="component" value="Unassembled WGS sequence"/>
</dbReference>
<proteinExistence type="predicted"/>
<dbReference type="EMBL" id="JFHC01000057">
    <property type="protein sequence ID" value="KDR39550.1"/>
    <property type="molecule type" value="Genomic_DNA"/>
</dbReference>
<protein>
    <submittedName>
        <fullName evidence="1">Uncharacterized protein</fullName>
    </submittedName>
</protein>
<evidence type="ECO:0000313" key="2">
    <source>
        <dbReference type="Proteomes" id="UP000027466"/>
    </source>
</evidence>